<evidence type="ECO:0000256" key="3">
    <source>
        <dbReference type="ARBA" id="ARBA00022723"/>
    </source>
</evidence>
<comment type="caution">
    <text evidence="5">The sequence shown here is derived from an EMBL/GenBank/DDBJ whole genome shotgun (WGS) entry which is preliminary data.</text>
</comment>
<dbReference type="Pfam" id="PF13419">
    <property type="entry name" value="HAD_2"/>
    <property type="match status" value="1"/>
</dbReference>
<dbReference type="SUPFAM" id="SSF56784">
    <property type="entry name" value="HAD-like"/>
    <property type="match status" value="1"/>
</dbReference>
<dbReference type="PANTHER" id="PTHR46193:SF9">
    <property type="entry name" value="HALOACID DEHALOGENASE-LIKE HYDROLASE DOMAIN-CONTAINING PROTEIN SGPP"/>
    <property type="match status" value="1"/>
</dbReference>
<keyword evidence="3" id="KW-0479">Metal-binding</keyword>
<dbReference type="InterPro" id="IPR023198">
    <property type="entry name" value="PGP-like_dom2"/>
</dbReference>
<dbReference type="InterPro" id="IPR006439">
    <property type="entry name" value="HAD-SF_hydro_IA"/>
</dbReference>
<protein>
    <submittedName>
        <fullName evidence="5">HAD family phosphatase</fullName>
    </submittedName>
</protein>
<gene>
    <name evidence="5" type="ORF">ABRQ07_22175</name>
</gene>
<dbReference type="EMBL" id="JBEHEF010000034">
    <property type="protein sequence ID" value="MEQ9940278.1"/>
    <property type="molecule type" value="Genomic_DNA"/>
</dbReference>
<sequence>MEKIKAVLFDMDGVLIDAKDWHYEALNKALTLFGYEIMRTEHLSSYDGLPTSTKLKKLSIEKGLPEKLHDFINEMKQQYTVEIIHNQCRPHFNHEFALSKLKAEGYRIACCSNSIRMTIEMMMDHSKLKNYLEFIISNQDVEMPKPSPEIYLKAMEKMGLKPSECLIVEDNENGIKAALASGGHLMTVKDVNEVNYYNIKKRIIAIEGELK</sequence>
<comment type="similarity">
    <text evidence="2">Belongs to the HAD-like hydrolase superfamily. CbbY/CbbZ/Gph/YieH family.</text>
</comment>
<accession>A0ABV1PGI5</accession>
<dbReference type="Gene3D" id="3.40.50.1000">
    <property type="entry name" value="HAD superfamily/HAD-like"/>
    <property type="match status" value="1"/>
</dbReference>
<evidence type="ECO:0000256" key="2">
    <source>
        <dbReference type="ARBA" id="ARBA00006171"/>
    </source>
</evidence>
<evidence type="ECO:0000313" key="6">
    <source>
        <dbReference type="Proteomes" id="UP001463408"/>
    </source>
</evidence>
<dbReference type="CDD" id="cd07505">
    <property type="entry name" value="HAD_BPGM-like"/>
    <property type="match status" value="1"/>
</dbReference>
<reference evidence="5 6" key="1">
    <citation type="submission" date="2024-06" db="EMBL/GenBank/DDBJ databases">
        <title>Pangenomics to understand the prophage dynamics in the radiating lineages of P. brasiliense.</title>
        <authorList>
            <person name="Pardeshi L.A."/>
            <person name="Van Duivenbode I."/>
            <person name="Jonkheer E.M."/>
            <person name="Pel M.J.C."/>
            <person name="Kupczok A."/>
            <person name="De Ridder D."/>
            <person name="Smit S."/>
            <person name="Van Der Lee T.J."/>
        </authorList>
    </citation>
    <scope>NUCLEOTIDE SEQUENCE [LARGE SCALE GENOMIC DNA]</scope>
    <source>
        <strain evidence="5 6">PD 8607</strain>
    </source>
</reference>
<dbReference type="InterPro" id="IPR041492">
    <property type="entry name" value="HAD_2"/>
</dbReference>
<organism evidence="5 6">
    <name type="scientific">Pectobacterium polonicum</name>
    <dbReference type="NCBI Taxonomy" id="2485124"/>
    <lineage>
        <taxon>Bacteria</taxon>
        <taxon>Pseudomonadati</taxon>
        <taxon>Pseudomonadota</taxon>
        <taxon>Gammaproteobacteria</taxon>
        <taxon>Enterobacterales</taxon>
        <taxon>Pectobacteriaceae</taxon>
        <taxon>Pectobacterium</taxon>
    </lineage>
</organism>
<dbReference type="InterPro" id="IPR051600">
    <property type="entry name" value="Beta-PGM-like"/>
</dbReference>
<dbReference type="NCBIfam" id="TIGR01509">
    <property type="entry name" value="HAD-SF-IA-v3"/>
    <property type="match status" value="1"/>
</dbReference>
<dbReference type="InterPro" id="IPR023214">
    <property type="entry name" value="HAD_sf"/>
</dbReference>
<dbReference type="RefSeq" id="WP_273856124.1">
    <property type="nucleotide sequence ID" value="NZ_JAQRNC010000005.1"/>
</dbReference>
<proteinExistence type="inferred from homology"/>
<name>A0ABV1PGI5_9GAMM</name>
<comment type="cofactor">
    <cofactor evidence="1">
        <name>Mg(2+)</name>
        <dbReference type="ChEBI" id="CHEBI:18420"/>
    </cofactor>
</comment>
<dbReference type="SFLD" id="SFLDG01129">
    <property type="entry name" value="C1.5:_HAD__Beta-PGM__Phosphata"/>
    <property type="match status" value="1"/>
</dbReference>
<keyword evidence="6" id="KW-1185">Reference proteome</keyword>
<evidence type="ECO:0000313" key="5">
    <source>
        <dbReference type="EMBL" id="MEQ9940278.1"/>
    </source>
</evidence>
<dbReference type="SFLD" id="SFLDS00003">
    <property type="entry name" value="Haloacid_Dehalogenase"/>
    <property type="match status" value="1"/>
</dbReference>
<evidence type="ECO:0000256" key="1">
    <source>
        <dbReference type="ARBA" id="ARBA00001946"/>
    </source>
</evidence>
<keyword evidence="4" id="KW-0460">Magnesium</keyword>
<dbReference type="InterPro" id="IPR036412">
    <property type="entry name" value="HAD-like_sf"/>
</dbReference>
<dbReference type="Proteomes" id="UP001463408">
    <property type="component" value="Unassembled WGS sequence"/>
</dbReference>
<dbReference type="PANTHER" id="PTHR46193">
    <property type="entry name" value="6-PHOSPHOGLUCONATE PHOSPHATASE"/>
    <property type="match status" value="1"/>
</dbReference>
<dbReference type="Gene3D" id="1.10.150.240">
    <property type="entry name" value="Putative phosphatase, domain 2"/>
    <property type="match status" value="1"/>
</dbReference>
<evidence type="ECO:0000256" key="4">
    <source>
        <dbReference type="ARBA" id="ARBA00022842"/>
    </source>
</evidence>
<dbReference type="SFLD" id="SFLDG01135">
    <property type="entry name" value="C1.5.6:_HAD__Beta-PGM__Phospha"/>
    <property type="match status" value="1"/>
</dbReference>